<evidence type="ECO:0008006" key="4">
    <source>
        <dbReference type="Google" id="ProtNLM"/>
    </source>
</evidence>
<evidence type="ECO:0000313" key="3">
    <source>
        <dbReference type="Proteomes" id="UP000001441"/>
    </source>
</evidence>
<protein>
    <recommendedName>
        <fullName evidence="4">Transmembrane protein</fullName>
    </recommendedName>
</protein>
<gene>
    <name evidence="2" type="ordered locus">Alvin_1150</name>
</gene>
<dbReference type="InterPro" id="IPR049641">
    <property type="entry name" value="THIVI_2564-like"/>
</dbReference>
<dbReference type="STRING" id="572477.Alvin_1150"/>
<evidence type="ECO:0000256" key="1">
    <source>
        <dbReference type="SAM" id="Phobius"/>
    </source>
</evidence>
<reference evidence="2 3" key="1">
    <citation type="journal article" date="2011" name="Stand. Genomic Sci.">
        <title>Complete genome sequence of Allochromatium vinosum DSM 180(T).</title>
        <authorList>
            <person name="Weissgerber T."/>
            <person name="Zigann R."/>
            <person name="Bruce D."/>
            <person name="Chang Y.J."/>
            <person name="Detter J.C."/>
            <person name="Han C."/>
            <person name="Hauser L."/>
            <person name="Jeffries C.D."/>
            <person name="Land M."/>
            <person name="Munk A.C."/>
            <person name="Tapia R."/>
            <person name="Dahl C."/>
        </authorList>
    </citation>
    <scope>NUCLEOTIDE SEQUENCE [LARGE SCALE GENOMIC DNA]</scope>
    <source>
        <strain evidence="3">ATCC 17899 / DSM 180 / NBRC 103801 / NCIMB 10441 / D</strain>
    </source>
</reference>
<dbReference type="EMBL" id="CP001896">
    <property type="protein sequence ID" value="ADC62089.1"/>
    <property type="molecule type" value="Genomic_DNA"/>
</dbReference>
<feature type="transmembrane region" description="Helical" evidence="1">
    <location>
        <begin position="6"/>
        <end position="24"/>
    </location>
</feature>
<keyword evidence="1" id="KW-1133">Transmembrane helix</keyword>
<keyword evidence="1" id="KW-0472">Membrane</keyword>
<organism evidence="2 3">
    <name type="scientific">Allochromatium vinosum (strain ATCC 17899 / DSM 180 / NBRC 103801 / NCIMB 10441 / D)</name>
    <name type="common">Chromatium vinosum</name>
    <dbReference type="NCBI Taxonomy" id="572477"/>
    <lineage>
        <taxon>Bacteria</taxon>
        <taxon>Pseudomonadati</taxon>
        <taxon>Pseudomonadota</taxon>
        <taxon>Gammaproteobacteria</taxon>
        <taxon>Chromatiales</taxon>
        <taxon>Chromatiaceae</taxon>
        <taxon>Allochromatium</taxon>
    </lineage>
</organism>
<dbReference type="NCBIfam" id="NF041949">
    <property type="entry name" value="THIVI_2564_fam"/>
    <property type="match status" value="1"/>
</dbReference>
<feature type="transmembrane region" description="Helical" evidence="1">
    <location>
        <begin position="33"/>
        <end position="53"/>
    </location>
</feature>
<keyword evidence="3" id="KW-1185">Reference proteome</keyword>
<dbReference type="RefSeq" id="WP_012970364.1">
    <property type="nucleotide sequence ID" value="NC_013851.1"/>
</dbReference>
<evidence type="ECO:0000313" key="2">
    <source>
        <dbReference type="EMBL" id="ADC62089.1"/>
    </source>
</evidence>
<dbReference type="Proteomes" id="UP000001441">
    <property type="component" value="Chromosome"/>
</dbReference>
<dbReference type="AlphaFoldDB" id="D3RSD0"/>
<accession>D3RSD0</accession>
<proteinExistence type="predicted"/>
<dbReference type="HOGENOM" id="CLU_166776_0_0_6"/>
<dbReference type="KEGG" id="alv:Alvin_1150"/>
<keyword evidence="1" id="KW-0812">Transmembrane</keyword>
<name>D3RSD0_ALLVD</name>
<sequence>MPLITLVITLVVVGLILWLVNNYIPMDGKIKRILNVVVVIAVILWLLSVFGLMPSLTGMRVG</sequence>
<dbReference type="eggNOG" id="ENOG5032YIQ">
    <property type="taxonomic scope" value="Bacteria"/>
</dbReference>